<evidence type="ECO:0000256" key="4">
    <source>
        <dbReference type="ARBA" id="ARBA00023163"/>
    </source>
</evidence>
<feature type="domain" description="HTH tetR-type" evidence="6">
    <location>
        <begin position="9"/>
        <end position="69"/>
    </location>
</feature>
<dbReference type="InterPro" id="IPR036271">
    <property type="entry name" value="Tet_transcr_reg_TetR-rel_C_sf"/>
</dbReference>
<dbReference type="InterPro" id="IPR013572">
    <property type="entry name" value="Tscrpt_reg_MAATS_C"/>
</dbReference>
<dbReference type="PRINTS" id="PR00455">
    <property type="entry name" value="HTHTETR"/>
</dbReference>
<evidence type="ECO:0000313" key="7">
    <source>
        <dbReference type="EMBL" id="MDZ8118976.1"/>
    </source>
</evidence>
<dbReference type="InterPro" id="IPR001647">
    <property type="entry name" value="HTH_TetR"/>
</dbReference>
<keyword evidence="8" id="KW-1185">Reference proteome</keyword>
<accession>A0ABU5MYB9</accession>
<reference evidence="7 8" key="1">
    <citation type="journal article" date="2024" name="Appl. Environ. Microbiol.">
        <title>Pontiella agarivorans sp. nov., a novel marine anaerobic bacterium capable of degrading macroalgal polysaccharides and fixing nitrogen.</title>
        <authorList>
            <person name="Liu N."/>
            <person name="Kivenson V."/>
            <person name="Peng X."/>
            <person name="Cui Z."/>
            <person name="Lankiewicz T.S."/>
            <person name="Gosselin K.M."/>
            <person name="English C.J."/>
            <person name="Blair E.M."/>
            <person name="O'Malley M.A."/>
            <person name="Valentine D.L."/>
        </authorList>
    </citation>
    <scope>NUCLEOTIDE SEQUENCE [LARGE SCALE GENOMIC DNA]</scope>
    <source>
        <strain evidence="7 8">NLcol2</strain>
    </source>
</reference>
<keyword evidence="3 5" id="KW-0238">DNA-binding</keyword>
<dbReference type="InterPro" id="IPR050624">
    <property type="entry name" value="HTH-type_Tx_Regulator"/>
</dbReference>
<dbReference type="PROSITE" id="PS50977">
    <property type="entry name" value="HTH_TETR_2"/>
    <property type="match status" value="1"/>
</dbReference>
<dbReference type="PANTHER" id="PTHR43479">
    <property type="entry name" value="ACREF/ENVCD OPERON REPRESSOR-RELATED"/>
    <property type="match status" value="1"/>
</dbReference>
<organism evidence="7 8">
    <name type="scientific">Pontiella agarivorans</name>
    <dbReference type="NCBI Taxonomy" id="3038953"/>
    <lineage>
        <taxon>Bacteria</taxon>
        <taxon>Pseudomonadati</taxon>
        <taxon>Kiritimatiellota</taxon>
        <taxon>Kiritimatiellia</taxon>
        <taxon>Kiritimatiellales</taxon>
        <taxon>Pontiellaceae</taxon>
        <taxon>Pontiella</taxon>
    </lineage>
</organism>
<dbReference type="PROSITE" id="PS01081">
    <property type="entry name" value="HTH_TETR_1"/>
    <property type="match status" value="1"/>
</dbReference>
<dbReference type="SUPFAM" id="SSF46689">
    <property type="entry name" value="Homeodomain-like"/>
    <property type="match status" value="1"/>
</dbReference>
<evidence type="ECO:0000256" key="3">
    <source>
        <dbReference type="ARBA" id="ARBA00023125"/>
    </source>
</evidence>
<dbReference type="SUPFAM" id="SSF48498">
    <property type="entry name" value="Tetracyclin repressor-like, C-terminal domain"/>
    <property type="match status" value="1"/>
</dbReference>
<dbReference type="PANTHER" id="PTHR43479:SF11">
    <property type="entry name" value="ACREF_ENVCD OPERON REPRESSOR-RELATED"/>
    <property type="match status" value="1"/>
</dbReference>
<protein>
    <submittedName>
        <fullName evidence="7">TetR family transcriptional regulator</fullName>
    </submittedName>
</protein>
<gene>
    <name evidence="7" type="ORF">P9H32_10080</name>
</gene>
<keyword evidence="2" id="KW-0805">Transcription regulation</keyword>
<proteinExistence type="predicted"/>
<keyword evidence="1" id="KW-0678">Repressor</keyword>
<dbReference type="Pfam" id="PF08361">
    <property type="entry name" value="TetR_C_2"/>
    <property type="match status" value="1"/>
</dbReference>
<dbReference type="Pfam" id="PF00440">
    <property type="entry name" value="TetR_N"/>
    <property type="match status" value="1"/>
</dbReference>
<dbReference type="Proteomes" id="UP001290861">
    <property type="component" value="Unassembled WGS sequence"/>
</dbReference>
<dbReference type="InterPro" id="IPR023772">
    <property type="entry name" value="DNA-bd_HTH_TetR-type_CS"/>
</dbReference>
<dbReference type="Gene3D" id="1.10.357.10">
    <property type="entry name" value="Tetracycline Repressor, domain 2"/>
    <property type="match status" value="1"/>
</dbReference>
<keyword evidence="4" id="KW-0804">Transcription</keyword>
<evidence type="ECO:0000259" key="6">
    <source>
        <dbReference type="PROSITE" id="PS50977"/>
    </source>
</evidence>
<dbReference type="EMBL" id="JARVCO010000010">
    <property type="protein sequence ID" value="MDZ8118976.1"/>
    <property type="molecule type" value="Genomic_DNA"/>
</dbReference>
<sequence length="203" mass="23926">MRRTKEDADKTRAAILKAALKVFYKKGVSRSTLTDIGQAAGVTRGAVYHHFKDKVDLFLQLSAEITNSRHFNPEIWSDDSVQTLDDLREVILERLRLFFDDRDMHKFMMTMFSRMEYIDDFKEFWINAKKDQQHSIQSLEKALIRLKDNGEVRAEISPAHAARHIYIFIDGIYDCWSIDEKEFLIREELEEAVDEFLMLFKPV</sequence>
<name>A0ABU5MYB9_9BACT</name>
<evidence type="ECO:0000313" key="8">
    <source>
        <dbReference type="Proteomes" id="UP001290861"/>
    </source>
</evidence>
<feature type="DNA-binding region" description="H-T-H motif" evidence="5">
    <location>
        <begin position="32"/>
        <end position="51"/>
    </location>
</feature>
<evidence type="ECO:0000256" key="5">
    <source>
        <dbReference type="PROSITE-ProRule" id="PRU00335"/>
    </source>
</evidence>
<dbReference type="InterPro" id="IPR009057">
    <property type="entry name" value="Homeodomain-like_sf"/>
</dbReference>
<comment type="caution">
    <text evidence="7">The sequence shown here is derived from an EMBL/GenBank/DDBJ whole genome shotgun (WGS) entry which is preliminary data.</text>
</comment>
<evidence type="ECO:0000256" key="2">
    <source>
        <dbReference type="ARBA" id="ARBA00023015"/>
    </source>
</evidence>
<evidence type="ECO:0000256" key="1">
    <source>
        <dbReference type="ARBA" id="ARBA00022491"/>
    </source>
</evidence>
<dbReference type="RefSeq" id="WP_322608769.1">
    <property type="nucleotide sequence ID" value="NZ_JARVCO010000010.1"/>
</dbReference>